<evidence type="ECO:0000313" key="2">
    <source>
        <dbReference type="Proteomes" id="UP000027265"/>
    </source>
</evidence>
<dbReference type="HOGENOM" id="CLU_1069838_0_0_1"/>
<protein>
    <submittedName>
        <fullName evidence="1">Uncharacterized protein</fullName>
    </submittedName>
</protein>
<accession>A0A067PS16</accession>
<evidence type="ECO:0000313" key="1">
    <source>
        <dbReference type="EMBL" id="KDQ54097.1"/>
    </source>
</evidence>
<proteinExistence type="predicted"/>
<keyword evidence="2" id="KW-1185">Reference proteome</keyword>
<gene>
    <name evidence="1" type="ORF">JAAARDRAFT_411470</name>
</gene>
<dbReference type="InParanoid" id="A0A067PS16"/>
<organism evidence="1 2">
    <name type="scientific">Jaapia argillacea MUCL 33604</name>
    <dbReference type="NCBI Taxonomy" id="933084"/>
    <lineage>
        <taxon>Eukaryota</taxon>
        <taxon>Fungi</taxon>
        <taxon>Dikarya</taxon>
        <taxon>Basidiomycota</taxon>
        <taxon>Agaricomycotina</taxon>
        <taxon>Agaricomycetes</taxon>
        <taxon>Agaricomycetidae</taxon>
        <taxon>Jaapiales</taxon>
        <taxon>Jaapiaceae</taxon>
        <taxon>Jaapia</taxon>
    </lineage>
</organism>
<name>A0A067PS16_9AGAM</name>
<dbReference type="EMBL" id="KL197730">
    <property type="protein sequence ID" value="KDQ54097.1"/>
    <property type="molecule type" value="Genomic_DNA"/>
</dbReference>
<dbReference type="Proteomes" id="UP000027265">
    <property type="component" value="Unassembled WGS sequence"/>
</dbReference>
<sequence>MMWLLLFVRTARTNVPLLAYHSRTLFRRNAVKLLILALLLGTAPGIYQLSTRCWFHVCALCTLDVNFDAVLIPKPSSFQFIAELFTPNMVIRCLAIELGIQEPSLSFPIIILLIASQAVYRLSTSVFRGPAQVPSSQFIAYTPTRRDQFRPSCRSDLFGSSSVKHAAFLIHQHYLLLDEPFSRLHPNIPHLAVLTSSVSSLRIYLETMHTRSSFIQEQLHPYHGELLVPGLFQLLSNVDQRCRARFPAVRGYVFWLFGYE</sequence>
<reference evidence="2" key="1">
    <citation type="journal article" date="2014" name="Proc. Natl. Acad. Sci. U.S.A.">
        <title>Extensive sampling of basidiomycete genomes demonstrates inadequacy of the white-rot/brown-rot paradigm for wood decay fungi.</title>
        <authorList>
            <person name="Riley R."/>
            <person name="Salamov A.A."/>
            <person name="Brown D.W."/>
            <person name="Nagy L.G."/>
            <person name="Floudas D."/>
            <person name="Held B.W."/>
            <person name="Levasseur A."/>
            <person name="Lombard V."/>
            <person name="Morin E."/>
            <person name="Otillar R."/>
            <person name="Lindquist E.A."/>
            <person name="Sun H."/>
            <person name="LaButti K.M."/>
            <person name="Schmutz J."/>
            <person name="Jabbour D."/>
            <person name="Luo H."/>
            <person name="Baker S.E."/>
            <person name="Pisabarro A.G."/>
            <person name="Walton J.D."/>
            <person name="Blanchette R.A."/>
            <person name="Henrissat B."/>
            <person name="Martin F."/>
            <person name="Cullen D."/>
            <person name="Hibbett D.S."/>
            <person name="Grigoriev I.V."/>
        </authorList>
    </citation>
    <scope>NUCLEOTIDE SEQUENCE [LARGE SCALE GENOMIC DNA]</scope>
    <source>
        <strain evidence="2">MUCL 33604</strain>
    </source>
</reference>
<dbReference type="AlphaFoldDB" id="A0A067PS16"/>